<organism evidence="2 3">
    <name type="scientific">Neolewinella marina</name>
    <dbReference type="NCBI Taxonomy" id="438751"/>
    <lineage>
        <taxon>Bacteria</taxon>
        <taxon>Pseudomonadati</taxon>
        <taxon>Bacteroidota</taxon>
        <taxon>Saprospiria</taxon>
        <taxon>Saprospirales</taxon>
        <taxon>Lewinellaceae</taxon>
        <taxon>Neolewinella</taxon>
    </lineage>
</organism>
<keyword evidence="1" id="KW-0732">Signal</keyword>
<feature type="signal peptide" evidence="1">
    <location>
        <begin position="1"/>
        <end position="22"/>
    </location>
</feature>
<evidence type="ECO:0000313" key="2">
    <source>
        <dbReference type="EMBL" id="PHK97314.1"/>
    </source>
</evidence>
<comment type="caution">
    <text evidence="2">The sequence shown here is derived from an EMBL/GenBank/DDBJ whole genome shotgun (WGS) entry which is preliminary data.</text>
</comment>
<dbReference type="InterPro" id="IPR026444">
    <property type="entry name" value="Secre_tail"/>
</dbReference>
<feature type="chain" id="PRO_5013686016" description="Secretion system C-terminal sorting domain-containing protein" evidence="1">
    <location>
        <begin position="23"/>
        <end position="489"/>
    </location>
</feature>
<dbReference type="NCBIfam" id="TIGR04183">
    <property type="entry name" value="Por_Secre_tail"/>
    <property type="match status" value="1"/>
</dbReference>
<reference evidence="2 3" key="1">
    <citation type="submission" date="2017-10" db="EMBL/GenBank/DDBJ databases">
        <title>The draft genome sequence of Lewinella marina KCTC 32374.</title>
        <authorList>
            <person name="Wang K."/>
        </authorList>
    </citation>
    <scope>NUCLEOTIDE SEQUENCE [LARGE SCALE GENOMIC DNA]</scope>
    <source>
        <strain evidence="2 3">MKG-38</strain>
    </source>
</reference>
<sequence>MKNTPFSFLLFLLLLGPLTISGQDFPGKVTTTHVSSIFDAMLDPDGNGWITESDTTFTSGTTEAAEFEVLINSVTGWQEVMDINEIHSDITPTCGNSDLITDDDGGDFAYYNIIDPTPATPTNGDEYILFRLRLAQSPNGNFGYNFLVDTDAKYGAGVDPNSICGNPGFEREIQYANAGGKKGVSVYNVDGVTNVNNIVCSQCTSVSDVQQARAASAGGCASSPTPHFVTFPLLLSYLGVPSNIDPLDFFISAATASSGNGTSVLGGGNVTDLGGLDKGQPACGCAGQSGCDLFDCQIGCLNTAFVALPVTFNYFTAEAGAHDVYLRWATATESNNSHFDLEHSTDGVSFTPLSRIFGVGTSTKTTEYDFVHRFPPAGTHYYRLRQEDLDGTYRYSSIEAVSFGAAPEEAFAIVPTIVINGSLRIERFADDTDGPVELTVFDAVGRRLLQRRVAGSRAISLDVAGLRPGNYFLQLRDGSTLATKRFVKQ</sequence>
<name>A0A2G0CBG6_9BACT</name>
<accession>A0A2G0CBG6</accession>
<proteinExistence type="predicted"/>
<dbReference type="Proteomes" id="UP000226437">
    <property type="component" value="Unassembled WGS sequence"/>
</dbReference>
<gene>
    <name evidence="2" type="ORF">CGL56_16025</name>
</gene>
<protein>
    <recommendedName>
        <fullName evidence="4">Secretion system C-terminal sorting domain-containing protein</fullName>
    </recommendedName>
</protein>
<dbReference type="AlphaFoldDB" id="A0A2G0CBG6"/>
<keyword evidence="3" id="KW-1185">Reference proteome</keyword>
<dbReference type="EMBL" id="PDLO01000009">
    <property type="protein sequence ID" value="PHK97314.1"/>
    <property type="molecule type" value="Genomic_DNA"/>
</dbReference>
<dbReference type="OrthoDB" id="1490051at2"/>
<evidence type="ECO:0008006" key="4">
    <source>
        <dbReference type="Google" id="ProtNLM"/>
    </source>
</evidence>
<evidence type="ECO:0000313" key="3">
    <source>
        <dbReference type="Proteomes" id="UP000226437"/>
    </source>
</evidence>
<evidence type="ECO:0000256" key="1">
    <source>
        <dbReference type="SAM" id="SignalP"/>
    </source>
</evidence>